<evidence type="ECO:0000259" key="3">
    <source>
        <dbReference type="PROSITE" id="PS50229"/>
    </source>
</evidence>
<dbReference type="GO" id="GO:0003779">
    <property type="term" value="F:actin binding"/>
    <property type="evidence" value="ECO:0007669"/>
    <property type="project" value="InterPro"/>
</dbReference>
<dbReference type="Pfam" id="PF00568">
    <property type="entry name" value="WH1"/>
    <property type="match status" value="1"/>
</dbReference>
<dbReference type="EMBL" id="JAAOAK010000332">
    <property type="protein sequence ID" value="KAF5673165.1"/>
    <property type="molecule type" value="Genomic_DNA"/>
</dbReference>
<feature type="compositionally biased region" description="Pro residues" evidence="2">
    <location>
        <begin position="253"/>
        <end position="267"/>
    </location>
</feature>
<dbReference type="AlphaFoldDB" id="A0A8H5TJ48"/>
<dbReference type="InterPro" id="IPR033927">
    <property type="entry name" value="WASPfam_EVH1"/>
</dbReference>
<organism evidence="5 6">
    <name type="scientific">Fusarium denticulatum</name>
    <dbReference type="NCBI Taxonomy" id="48507"/>
    <lineage>
        <taxon>Eukaryota</taxon>
        <taxon>Fungi</taxon>
        <taxon>Dikarya</taxon>
        <taxon>Ascomycota</taxon>
        <taxon>Pezizomycotina</taxon>
        <taxon>Sordariomycetes</taxon>
        <taxon>Hypocreomycetidae</taxon>
        <taxon>Hypocreales</taxon>
        <taxon>Nectriaceae</taxon>
        <taxon>Fusarium</taxon>
        <taxon>Fusarium fujikuroi species complex</taxon>
    </lineage>
</organism>
<dbReference type="SMART" id="SM00461">
    <property type="entry name" value="WH1"/>
    <property type="match status" value="1"/>
</dbReference>
<evidence type="ECO:0000259" key="4">
    <source>
        <dbReference type="PROSITE" id="PS51082"/>
    </source>
</evidence>
<dbReference type="GO" id="GO:0030479">
    <property type="term" value="C:actin cortical patch"/>
    <property type="evidence" value="ECO:0007669"/>
    <property type="project" value="UniProtKB-ARBA"/>
</dbReference>
<dbReference type="PROSITE" id="PS51082">
    <property type="entry name" value="WH2"/>
    <property type="match status" value="1"/>
</dbReference>
<evidence type="ECO:0000256" key="1">
    <source>
        <dbReference type="ARBA" id="ARBA00022553"/>
    </source>
</evidence>
<dbReference type="InterPro" id="IPR003124">
    <property type="entry name" value="WH2_dom"/>
</dbReference>
<evidence type="ECO:0000256" key="2">
    <source>
        <dbReference type="SAM" id="MobiDB-lite"/>
    </source>
</evidence>
<dbReference type="GO" id="GO:0071933">
    <property type="term" value="F:Arp2/3 complex binding"/>
    <property type="evidence" value="ECO:0007669"/>
    <property type="project" value="UniProtKB-ARBA"/>
</dbReference>
<name>A0A8H5TJ48_9HYPO</name>
<evidence type="ECO:0000313" key="6">
    <source>
        <dbReference type="Proteomes" id="UP000562682"/>
    </source>
</evidence>
<keyword evidence="6" id="KW-1185">Reference proteome</keyword>
<dbReference type="Gene3D" id="2.30.29.30">
    <property type="entry name" value="Pleckstrin-homology domain (PH domain)/Phosphotyrosine-binding domain (PTB)"/>
    <property type="match status" value="1"/>
</dbReference>
<feature type="region of interest" description="Disordered" evidence="2">
    <location>
        <begin position="245"/>
        <end position="591"/>
    </location>
</feature>
<feature type="compositionally biased region" description="Pro residues" evidence="2">
    <location>
        <begin position="280"/>
        <end position="313"/>
    </location>
</feature>
<proteinExistence type="predicted"/>
<reference evidence="5 6" key="1">
    <citation type="submission" date="2020-05" db="EMBL/GenBank/DDBJ databases">
        <title>Identification and distribution of gene clusters putatively required for synthesis of sphingolipid metabolism inhibitors in phylogenetically diverse species of the filamentous fungus Fusarium.</title>
        <authorList>
            <person name="Kim H.-S."/>
            <person name="Busman M."/>
            <person name="Brown D.W."/>
            <person name="Divon H."/>
            <person name="Uhlig S."/>
            <person name="Proctor R.H."/>
        </authorList>
    </citation>
    <scope>NUCLEOTIDE SEQUENCE [LARGE SCALE GENOMIC DNA]</scope>
    <source>
        <strain evidence="5 6">NRRL 25311</strain>
    </source>
</reference>
<dbReference type="GO" id="GO:0045010">
    <property type="term" value="P:actin nucleation"/>
    <property type="evidence" value="ECO:0007669"/>
    <property type="project" value="UniProtKB-ARBA"/>
</dbReference>
<accession>A0A8H5TJ48</accession>
<feature type="compositionally biased region" description="Pro residues" evidence="2">
    <location>
        <begin position="365"/>
        <end position="375"/>
    </location>
</feature>
<feature type="region of interest" description="Disordered" evidence="2">
    <location>
        <begin position="161"/>
        <end position="195"/>
    </location>
</feature>
<feature type="compositionally biased region" description="Basic and acidic residues" evidence="2">
    <location>
        <begin position="317"/>
        <end position="328"/>
    </location>
</feature>
<protein>
    <recommendedName>
        <fullName evidence="7">Wiskott-Aldrich syndrome protein</fullName>
    </recommendedName>
</protein>
<dbReference type="InterPro" id="IPR011993">
    <property type="entry name" value="PH-like_dom_sf"/>
</dbReference>
<feature type="domain" description="WH2" evidence="4">
    <location>
        <begin position="506"/>
        <end position="526"/>
    </location>
</feature>
<dbReference type="PROSITE" id="PS50229">
    <property type="entry name" value="WH1"/>
    <property type="match status" value="1"/>
</dbReference>
<keyword evidence="1" id="KW-0597">Phosphoprotein</keyword>
<feature type="domain" description="WH1" evidence="3">
    <location>
        <begin position="17"/>
        <end position="129"/>
    </location>
</feature>
<gene>
    <name evidence="5" type="ORF">FDENT_10396</name>
</gene>
<feature type="region of interest" description="Disordered" evidence="2">
    <location>
        <begin position="120"/>
        <end position="143"/>
    </location>
</feature>
<evidence type="ECO:0000313" key="5">
    <source>
        <dbReference type="EMBL" id="KAF5673165.1"/>
    </source>
</evidence>
<comment type="caution">
    <text evidence="5">The sequence shown here is derived from an EMBL/GenBank/DDBJ whole genome shotgun (WGS) entry which is preliminary data.</text>
</comment>
<sequence>MPSILNDDDKDTVKRFIPKQSNKIQAVAVARLYVAYPNRSKWTYTGIQGAVALVNDLVGNTYWIKMVDISPSNRGVIWDQEIFDTWNYNQDRTFFHTFELEDCLAGLSFVDEKEAKQFKKKMDEREKNASRATKATPFGGGAQPAHKHGLLGGLFGHRHSTHISSQHTAPTPPESPRMPHNSIQHHVVNSTPNLNGSRPSEFALLDAFDPLWREHFGADLQDKGLTDDFIKENQEFIVDFLREEQQKANQPHSTPPPPPALKAPSPTPTANGNEGRGSRAPPPPPPPGGRPQSDGPPAPPAPRKGGPPPPPAPRRSGKAESPAKDAAPERAPSPPRPKFGVPPPLADAGKFARQDPPRAVSATPTPGPPPPPRPAKTPIETQKNESHRFGVPPPFPGSRVPPPTPSRGPVPPPPPPRPADNHPVPAALPPPLPPKVPASSAPPLPPPSSRPVPPPPAANNHPPAPPPLPATSAPPPPPLPPTSTNGAPPPPPPPPLPPVAAGGDPGRSAMLEGIQRAGGINSLKKVDRSQIRDRSGVQVGSGGDSGGANAAPAAAGAPGGGGGMADALAAALQKRKEKVSKSDDESDNDDW</sequence>
<feature type="compositionally biased region" description="Pro residues" evidence="2">
    <location>
        <begin position="391"/>
        <end position="418"/>
    </location>
</feature>
<feature type="compositionally biased region" description="Basic and acidic residues" evidence="2">
    <location>
        <begin position="524"/>
        <end position="535"/>
    </location>
</feature>
<feature type="compositionally biased region" description="Pro residues" evidence="2">
    <location>
        <begin position="331"/>
        <end position="345"/>
    </location>
</feature>
<dbReference type="SUPFAM" id="SSF50729">
    <property type="entry name" value="PH domain-like"/>
    <property type="match status" value="1"/>
</dbReference>
<dbReference type="Proteomes" id="UP000562682">
    <property type="component" value="Unassembled WGS sequence"/>
</dbReference>
<dbReference type="CDD" id="cd01205">
    <property type="entry name" value="EVH1_WASP-like"/>
    <property type="match status" value="1"/>
</dbReference>
<feature type="compositionally biased region" description="Pro residues" evidence="2">
    <location>
        <begin position="426"/>
        <end position="498"/>
    </location>
</feature>
<feature type="compositionally biased region" description="Polar residues" evidence="2">
    <location>
        <begin position="181"/>
        <end position="195"/>
    </location>
</feature>
<dbReference type="FunFam" id="2.30.29.30:FF:000281">
    <property type="entry name" value="Actin associated protein"/>
    <property type="match status" value="1"/>
</dbReference>
<feature type="compositionally biased region" description="Low complexity" evidence="2">
    <location>
        <begin position="547"/>
        <end position="556"/>
    </location>
</feature>
<dbReference type="InterPro" id="IPR000697">
    <property type="entry name" value="WH1/EVH1_dom"/>
</dbReference>
<feature type="compositionally biased region" description="Basic and acidic residues" evidence="2">
    <location>
        <begin position="120"/>
        <end position="129"/>
    </location>
</feature>
<evidence type="ECO:0008006" key="7">
    <source>
        <dbReference type="Google" id="ProtNLM"/>
    </source>
</evidence>